<evidence type="ECO:0000256" key="4">
    <source>
        <dbReference type="ARBA" id="ARBA00023002"/>
    </source>
</evidence>
<dbReference type="GeneID" id="67005426"/>
<dbReference type="GO" id="GO:0008270">
    <property type="term" value="F:zinc ion binding"/>
    <property type="evidence" value="ECO:0007669"/>
    <property type="project" value="InterPro"/>
</dbReference>
<feature type="region of interest" description="Disordered" evidence="6">
    <location>
        <begin position="589"/>
        <end position="613"/>
    </location>
</feature>
<dbReference type="RefSeq" id="XP_043158648.1">
    <property type="nucleotide sequence ID" value="XM_043302713.1"/>
</dbReference>
<dbReference type="Pfam" id="PF04082">
    <property type="entry name" value="Fungal_trans"/>
    <property type="match status" value="1"/>
</dbReference>
<dbReference type="InterPro" id="IPR016166">
    <property type="entry name" value="FAD-bd_PCMH"/>
</dbReference>
<dbReference type="Gene3D" id="3.30.465.10">
    <property type="match status" value="1"/>
</dbReference>
<dbReference type="EMBL" id="BHVY01000004">
    <property type="protein sequence ID" value="GIJ87902.1"/>
    <property type="molecule type" value="Genomic_DNA"/>
</dbReference>
<evidence type="ECO:0000313" key="9">
    <source>
        <dbReference type="Proteomes" id="UP001043456"/>
    </source>
</evidence>
<dbReference type="SMART" id="SM00906">
    <property type="entry name" value="Fungal_trans"/>
    <property type="match status" value="1"/>
</dbReference>
<feature type="region of interest" description="Disordered" evidence="6">
    <location>
        <begin position="510"/>
        <end position="541"/>
    </location>
</feature>
<dbReference type="InterPro" id="IPR016169">
    <property type="entry name" value="FAD-bd_PCMH_sub2"/>
</dbReference>
<dbReference type="Gene3D" id="3.30.43.10">
    <property type="entry name" value="Uridine Diphospho-n-acetylenolpyruvylglucosamine Reductase, domain 2"/>
    <property type="match status" value="1"/>
</dbReference>
<comment type="caution">
    <text evidence="8">The sequence shown here is derived from an EMBL/GenBank/DDBJ whole genome shotgun (WGS) entry which is preliminary data.</text>
</comment>
<feature type="compositionally biased region" description="Polar residues" evidence="6">
    <location>
        <begin position="1093"/>
        <end position="1111"/>
    </location>
</feature>
<gene>
    <name evidence="8" type="ORF">Asppvi_006815</name>
</gene>
<dbReference type="InterPro" id="IPR050416">
    <property type="entry name" value="FAD-linked_Oxidoreductase"/>
</dbReference>
<dbReference type="OrthoDB" id="424974at2759"/>
<feature type="region of interest" description="Disordered" evidence="6">
    <location>
        <begin position="1092"/>
        <end position="1114"/>
    </location>
</feature>
<feature type="domain" description="FAD-binding PCMH-type" evidence="7">
    <location>
        <begin position="37"/>
        <end position="211"/>
    </location>
</feature>
<dbReference type="PANTHER" id="PTHR42973:SF7">
    <property type="entry name" value="FAD-BINDING PCMH-TYPE DOMAIN-CONTAINING PROTEIN"/>
    <property type="match status" value="1"/>
</dbReference>
<dbReference type="InterPro" id="IPR007219">
    <property type="entry name" value="XnlR_reg_dom"/>
</dbReference>
<dbReference type="InterPro" id="IPR036318">
    <property type="entry name" value="FAD-bd_PCMH-like_sf"/>
</dbReference>
<keyword evidence="4" id="KW-0560">Oxidoreductase</keyword>
<evidence type="ECO:0000256" key="3">
    <source>
        <dbReference type="ARBA" id="ARBA00022827"/>
    </source>
</evidence>
<name>A0A9P3BAP5_9EURO</name>
<reference evidence="8 9" key="1">
    <citation type="submission" date="2018-10" db="EMBL/GenBank/DDBJ databases">
        <title>Pan-genome distribution and transcriptional activeness of fungal secondary metabolism genes in Aspergillus section Fumigati.</title>
        <authorList>
            <person name="Takahashi H."/>
            <person name="Umemura M."/>
            <person name="Ninomiya A."/>
            <person name="Kusuya Y."/>
            <person name="Urayama S."/>
            <person name="Shimizu M."/>
            <person name="Watanabe A."/>
            <person name="Kamei K."/>
            <person name="Yaguchi T."/>
            <person name="Hagiwara D."/>
        </authorList>
    </citation>
    <scope>NUCLEOTIDE SEQUENCE [LARGE SCALE GENOMIC DNA]</scope>
    <source>
        <strain evidence="8 9">IFM 55266</strain>
    </source>
</reference>
<evidence type="ECO:0000259" key="7">
    <source>
        <dbReference type="PROSITE" id="PS51387"/>
    </source>
</evidence>
<dbReference type="PANTHER" id="PTHR42973">
    <property type="entry name" value="BINDING OXIDOREDUCTASE, PUTATIVE (AFU_ORTHOLOGUE AFUA_1G17690)-RELATED"/>
    <property type="match status" value="1"/>
</dbReference>
<evidence type="ECO:0000256" key="6">
    <source>
        <dbReference type="SAM" id="MobiDB-lite"/>
    </source>
</evidence>
<feature type="compositionally biased region" description="Pro residues" evidence="6">
    <location>
        <begin position="596"/>
        <end position="608"/>
    </location>
</feature>
<dbReference type="GO" id="GO:0006351">
    <property type="term" value="P:DNA-templated transcription"/>
    <property type="evidence" value="ECO:0007669"/>
    <property type="project" value="InterPro"/>
</dbReference>
<evidence type="ECO:0000313" key="8">
    <source>
        <dbReference type="EMBL" id="GIJ87902.1"/>
    </source>
</evidence>
<dbReference type="AlphaFoldDB" id="A0A9P3BAP5"/>
<dbReference type="Proteomes" id="UP001043456">
    <property type="component" value="Unassembled WGS sequence"/>
</dbReference>
<dbReference type="CDD" id="cd12148">
    <property type="entry name" value="fungal_TF_MHR"/>
    <property type="match status" value="1"/>
</dbReference>
<evidence type="ECO:0000256" key="1">
    <source>
        <dbReference type="ARBA" id="ARBA00005466"/>
    </source>
</evidence>
<dbReference type="GO" id="GO:0071949">
    <property type="term" value="F:FAD binding"/>
    <property type="evidence" value="ECO:0007669"/>
    <property type="project" value="InterPro"/>
</dbReference>
<dbReference type="GO" id="GO:0003677">
    <property type="term" value="F:DNA binding"/>
    <property type="evidence" value="ECO:0007669"/>
    <property type="project" value="InterPro"/>
</dbReference>
<dbReference type="InterPro" id="IPR006094">
    <property type="entry name" value="Oxid_FAD_bind_N"/>
</dbReference>
<dbReference type="PROSITE" id="PS51387">
    <property type="entry name" value="FAD_PCMH"/>
    <property type="match status" value="1"/>
</dbReference>
<dbReference type="InterPro" id="IPR016167">
    <property type="entry name" value="FAD-bd_PCMH_sub1"/>
</dbReference>
<protein>
    <recommendedName>
        <fullName evidence="7">FAD-binding PCMH-type domain-containing protein</fullName>
    </recommendedName>
</protein>
<dbReference type="SUPFAM" id="SSF56176">
    <property type="entry name" value="FAD-binding/transporter-associated domain-like"/>
    <property type="match status" value="1"/>
</dbReference>
<dbReference type="Gene3D" id="3.40.462.20">
    <property type="match status" value="1"/>
</dbReference>
<accession>A0A9P3BAP5</accession>
<evidence type="ECO:0000256" key="5">
    <source>
        <dbReference type="ARBA" id="ARBA00023242"/>
    </source>
</evidence>
<keyword evidence="3" id="KW-0274">FAD</keyword>
<keyword evidence="5" id="KW-0539">Nucleus</keyword>
<sequence length="1152" mass="126872">MASELKSDLAKCLSGSNVIVDGDEAWPDAIKRWTGYQAKVPAAVVQVTSEEDVIATVSYAVQNQRPFVVRGGGHSNGFSTIDSPGIVIDLSRMRRVTVDVERQIVVAQGGATMGDGVKAASSVGMAVATGTCNEVGMVGAALGGGIGRLIGHFGYAADTMLSMRVVVVDDSGVARAVEASPEAHSDLFWALRGSGHLFGVVVEATFRAYPWAHDTWHSCLVFAPNDAGLVAEAMNSVHYQGGMQGRLVFCAPNNQPIVLLQMWYMGPPEEAASKFQPLLDLPSMTDHPLNFVGRRIPYLNLNDSSDRICGYGGRKNLAAFGLKSLSAESCMAALNVYMDFITQHPEAAKTHILTEFYSMDVARELDQDGQETSIPSEFRREVKYWVMPLAWYEDPALDNACAGLNRAIREAFLTQPDGTRAMGVGYVNMPFEDDTANVVFGEGERLERLRNLKLKWDPLGVVQGIPVSQTPSRVVTGNRVSRTNLRSGQEEIRSRLERLEQLLERAISGSGNISSKLPDAKVPSTETPSGVDQGGSALPNPRCETLSADGYDGALLLEAEGGQSRWVSSLHYALLADEIHDVKMLLGDQASGAPAESPPSDQPTPPFPFSGSTVDSLMPWSPRSAEDCLALLEIFYSNVDPMTRLVHKPTLQRRFTQYINHTYGTRTQSPVVEEADAPRPDHTIHTFEPLALAIFYSAINSLSAENVMMRFSAEKEALLAQFQRGVELGLGREDFLTTPSIEVLQAFVLLLTCQSREDDMSRTWTLLGLVVRMALSQGLHREPSLFPSSNMDVVQVETRRRLWHQICHLDFRSAEGRGQEPTIADEDYTTLLPRNINDEDLIEGAHPTAETYSPPGFTDMTGHLIRLNGIHCFRRIVRSTYRLERRIKSSVVNGNGNIYPIAELQSLFVEVRTMVDEMVNHLQTQYLQYCDPQIPHQRMALGLAAVIEWRCWSIFWLRTPKQYREAVVSPEIRQTVLAKSVSLVESLNMMSDDKDAQKFQWHIGGHACFQSIMHIVSELETPEFQAPNHRSLRSRALGVLKRTMDTRGREVTPMWNVINRIISNCLAKNTPATFPLTPFQAIFPPNAAIPGIGSSTTAPPQTVGPSSSVSGESAIATPLPDLSEVGSLDMQDPTLAFDWGFWNFDPTDPGSY</sequence>
<dbReference type="GO" id="GO:0016491">
    <property type="term" value="F:oxidoreductase activity"/>
    <property type="evidence" value="ECO:0007669"/>
    <property type="project" value="UniProtKB-KW"/>
</dbReference>
<proteinExistence type="inferred from homology"/>
<comment type="similarity">
    <text evidence="1">Belongs to the oxygen-dependent FAD-linked oxidoreductase family.</text>
</comment>
<organism evidence="8 9">
    <name type="scientific">Aspergillus pseudoviridinutans</name>
    <dbReference type="NCBI Taxonomy" id="1517512"/>
    <lineage>
        <taxon>Eukaryota</taxon>
        <taxon>Fungi</taxon>
        <taxon>Dikarya</taxon>
        <taxon>Ascomycota</taxon>
        <taxon>Pezizomycotina</taxon>
        <taxon>Eurotiomycetes</taxon>
        <taxon>Eurotiomycetidae</taxon>
        <taxon>Eurotiales</taxon>
        <taxon>Aspergillaceae</taxon>
        <taxon>Aspergillus</taxon>
        <taxon>Aspergillus subgen. Fumigati</taxon>
    </lineage>
</organism>
<keyword evidence="2" id="KW-0285">Flavoprotein</keyword>
<dbReference type="Pfam" id="PF01565">
    <property type="entry name" value="FAD_binding_4"/>
    <property type="match status" value="1"/>
</dbReference>
<keyword evidence="9" id="KW-1185">Reference proteome</keyword>
<evidence type="ECO:0000256" key="2">
    <source>
        <dbReference type="ARBA" id="ARBA00022630"/>
    </source>
</evidence>